<dbReference type="RefSeq" id="WP_137606736.1">
    <property type="nucleotide sequence ID" value="NZ_BJDH01000002.1"/>
</dbReference>
<name>A0ABW1UFY2_9LACO</name>
<feature type="domain" description="WxL" evidence="2">
    <location>
        <begin position="34"/>
        <end position="193"/>
    </location>
</feature>
<dbReference type="InterPro" id="IPR027994">
    <property type="entry name" value="WxL_dom"/>
</dbReference>
<feature type="chain" id="PRO_5046557535" evidence="1">
    <location>
        <begin position="27"/>
        <end position="199"/>
    </location>
</feature>
<reference evidence="4" key="1">
    <citation type="journal article" date="2019" name="Int. J. Syst. Evol. Microbiol.">
        <title>The Global Catalogue of Microorganisms (GCM) 10K type strain sequencing project: providing services to taxonomists for standard genome sequencing and annotation.</title>
        <authorList>
            <consortium name="The Broad Institute Genomics Platform"/>
            <consortium name="The Broad Institute Genome Sequencing Center for Infectious Disease"/>
            <person name="Wu L."/>
            <person name="Ma J."/>
        </authorList>
    </citation>
    <scope>NUCLEOTIDE SEQUENCE [LARGE SCALE GENOMIC DNA]</scope>
    <source>
        <strain evidence="4">CCM 8934</strain>
    </source>
</reference>
<comment type="caution">
    <text evidence="3">The sequence shown here is derived from an EMBL/GenBank/DDBJ whole genome shotgun (WGS) entry which is preliminary data.</text>
</comment>
<evidence type="ECO:0000259" key="2">
    <source>
        <dbReference type="Pfam" id="PF13731"/>
    </source>
</evidence>
<gene>
    <name evidence="3" type="ORF">ACFQH1_07325</name>
</gene>
<evidence type="ECO:0000313" key="3">
    <source>
        <dbReference type="EMBL" id="MFC6295011.1"/>
    </source>
</evidence>
<accession>A0ABW1UFY2</accession>
<evidence type="ECO:0000256" key="1">
    <source>
        <dbReference type="SAM" id="SignalP"/>
    </source>
</evidence>
<dbReference type="Pfam" id="PF13731">
    <property type="entry name" value="WxL"/>
    <property type="match status" value="1"/>
</dbReference>
<dbReference type="EMBL" id="JBHSSB010000015">
    <property type="protein sequence ID" value="MFC6295011.1"/>
    <property type="molecule type" value="Genomic_DNA"/>
</dbReference>
<keyword evidence="1" id="KW-0732">Signal</keyword>
<dbReference type="Proteomes" id="UP001596227">
    <property type="component" value="Unassembled WGS sequence"/>
</dbReference>
<sequence>MFKMKKMSLVALGAATLFMAPAVVHAAEPTELDTPATVNIEGEVGSIYLKSAPELEFGTVDNVSETNTFTVPNKGKGKHLTVLNTKDIEGWTVNVSMTPFMGNNIQWKGAQLDFKTNDVSSDRTDDQATVQTNPASIMAEDGEKTLLLSSSESGKMAAKGETHLYFNDNAVDLTGRGGYPAGEYAARVYWDLEHGEVAD</sequence>
<feature type="signal peptide" evidence="1">
    <location>
        <begin position="1"/>
        <end position="26"/>
    </location>
</feature>
<organism evidence="3 4">
    <name type="scientific">Lactiplantibacillus daoliensis</name>
    <dbReference type="NCBI Taxonomy" id="2559916"/>
    <lineage>
        <taxon>Bacteria</taxon>
        <taxon>Bacillati</taxon>
        <taxon>Bacillota</taxon>
        <taxon>Bacilli</taxon>
        <taxon>Lactobacillales</taxon>
        <taxon>Lactobacillaceae</taxon>
        <taxon>Lactiplantibacillus</taxon>
    </lineage>
</organism>
<protein>
    <submittedName>
        <fullName evidence="3">WxL domain-containing protein</fullName>
    </submittedName>
</protein>
<keyword evidence="4" id="KW-1185">Reference proteome</keyword>
<evidence type="ECO:0000313" key="4">
    <source>
        <dbReference type="Proteomes" id="UP001596227"/>
    </source>
</evidence>
<proteinExistence type="predicted"/>